<evidence type="ECO:0000313" key="1">
    <source>
        <dbReference type="EMBL" id="AMM31643.1"/>
    </source>
</evidence>
<keyword evidence="2" id="KW-1185">Reference proteome</keyword>
<dbReference type="AlphaFoldDB" id="A0A126ZX18"/>
<name>A0A126ZX18_9MICC</name>
<dbReference type="EMBL" id="CP014518">
    <property type="protein sequence ID" value="AMM31643.1"/>
    <property type="molecule type" value="Genomic_DNA"/>
</dbReference>
<gene>
    <name evidence="1" type="ORF">SA2016_0958</name>
</gene>
<proteinExistence type="predicted"/>
<reference evidence="1 2" key="1">
    <citation type="submission" date="2016-02" db="EMBL/GenBank/DDBJ databases">
        <title>Complete genome of Sinomonas atrocyanea KCTC 3377.</title>
        <authorList>
            <person name="Kim K.M."/>
        </authorList>
    </citation>
    <scope>NUCLEOTIDE SEQUENCE [LARGE SCALE GENOMIC DNA]</scope>
    <source>
        <strain evidence="1 2">KCTC 3377</strain>
    </source>
</reference>
<dbReference type="SUPFAM" id="SSF53850">
    <property type="entry name" value="Periplasmic binding protein-like II"/>
    <property type="match status" value="1"/>
</dbReference>
<sequence length="386" mass="41556">MALKEFRGMTWSHPRGLAPMRALAEQAALPGPLSVPGSRVRWDAQDLAGFESRPIDALAACYDLVVLDHPGLGRARAARALAPLEELFPAAELAAWEAASVGAAYESYRYEGHQWALPVDAAAQVSAHRPDLLADVPATWEEVLALPAEVKMCVPTAGPHTLLTFLGIAAAVDPALEATATQLVPQAVGREALDLLGRLIRRTPPDLLDLDPIEILDRMQTGGIAYSPLVFGYVTYSDATAGGLPPVCFRDAPAHRPGGTPGSVLGGTGLALAARSADDERLLEHVRQAMHGQAQRTVIPAAGGQPSATAAWEDPAVNARWLDFYAATRRTQDAAWRRPRFDGWIAVQSGGSRLIYEGLRRKRDPKDLLDELDVCYRWHRPTGASN</sequence>
<dbReference type="Gene3D" id="3.40.190.10">
    <property type="entry name" value="Periplasmic binding protein-like II"/>
    <property type="match status" value="2"/>
</dbReference>
<dbReference type="PANTHER" id="PTHR43649:SF12">
    <property type="entry name" value="DIACETYLCHITOBIOSE BINDING PROTEIN DASA"/>
    <property type="match status" value="1"/>
</dbReference>
<accession>A0A126ZX18</accession>
<organism evidence="1 2">
    <name type="scientific">Sinomonas atrocyanea</name>
    <dbReference type="NCBI Taxonomy" id="37927"/>
    <lineage>
        <taxon>Bacteria</taxon>
        <taxon>Bacillati</taxon>
        <taxon>Actinomycetota</taxon>
        <taxon>Actinomycetes</taxon>
        <taxon>Micrococcales</taxon>
        <taxon>Micrococcaceae</taxon>
        <taxon>Sinomonas</taxon>
    </lineage>
</organism>
<dbReference type="Proteomes" id="UP000070134">
    <property type="component" value="Chromosome"/>
</dbReference>
<evidence type="ECO:0000313" key="2">
    <source>
        <dbReference type="Proteomes" id="UP000070134"/>
    </source>
</evidence>
<dbReference type="STRING" id="37927.SA2016_0958"/>
<dbReference type="KEGG" id="satk:SA2016_0958"/>
<dbReference type="InterPro" id="IPR050490">
    <property type="entry name" value="Bact_solute-bd_prot1"/>
</dbReference>
<dbReference type="PANTHER" id="PTHR43649">
    <property type="entry name" value="ARABINOSE-BINDING PROTEIN-RELATED"/>
    <property type="match status" value="1"/>
</dbReference>
<protein>
    <submittedName>
        <fullName evidence="1">Membrane protein</fullName>
    </submittedName>
</protein>
<dbReference type="PATRIC" id="fig|37927.3.peg.998"/>